<proteinExistence type="predicted"/>
<sequence>MAAFRPRHFKDGISCVVHPLPNRARRVGDIRQVAGNGLALPARISRYERRIDRGVFSANQSFSDAASHRALEQDPEHVGIAEATMAVLAERGVVRNLVSRRETAEPAIGQIVAQLLTQPPFGRDREDAADQRHADEEFGIDRWSSPCAVMTGQCLSQLADVEPSIDATQQVVCGQHGFYGAEGRPFPLTATGWSHHSDAPFDRGETKEQPGMSGIFQQARSVLTPTRHSSFSAGLQVSESRVRTEAWKSAMPACLAAITRTSTRSSAR</sequence>
<gene>
    <name evidence="1" type="ORF">MGWOODY_Smn1224</name>
</gene>
<dbReference type="EMBL" id="CZQE01000200">
    <property type="protein sequence ID" value="CUS44996.1"/>
    <property type="molecule type" value="Genomic_DNA"/>
</dbReference>
<organism evidence="1">
    <name type="scientific">hydrothermal vent metagenome</name>
    <dbReference type="NCBI Taxonomy" id="652676"/>
    <lineage>
        <taxon>unclassified sequences</taxon>
        <taxon>metagenomes</taxon>
        <taxon>ecological metagenomes</taxon>
    </lineage>
</organism>
<accession>A0A161K5H3</accession>
<reference evidence="1" key="1">
    <citation type="submission" date="2015-10" db="EMBL/GenBank/DDBJ databases">
        <authorList>
            <person name="Gilbert D.G."/>
        </authorList>
    </citation>
    <scope>NUCLEOTIDE SEQUENCE</scope>
</reference>
<name>A0A161K5H3_9ZZZZ</name>
<evidence type="ECO:0000313" key="1">
    <source>
        <dbReference type="EMBL" id="CUS44996.1"/>
    </source>
</evidence>
<dbReference type="AlphaFoldDB" id="A0A161K5H3"/>
<protein>
    <submittedName>
        <fullName evidence="1">Uncharacterized protein</fullName>
    </submittedName>
</protein>